<dbReference type="PANTHER" id="PTHR45766">
    <property type="entry name" value="DNA ANNEALING HELICASE AND ENDONUCLEASE ZRANB3 FAMILY MEMBER"/>
    <property type="match status" value="1"/>
</dbReference>
<dbReference type="CDD" id="cd18793">
    <property type="entry name" value="SF2_C_SNF"/>
    <property type="match status" value="1"/>
</dbReference>
<dbReference type="InterPro" id="IPR049730">
    <property type="entry name" value="SNF2/RAD54-like_C"/>
</dbReference>
<evidence type="ECO:0000256" key="2">
    <source>
        <dbReference type="ARBA" id="ARBA00022801"/>
    </source>
</evidence>
<dbReference type="PANTHER" id="PTHR45766:SF6">
    <property type="entry name" value="SWI_SNF-RELATED MATRIX-ASSOCIATED ACTIN-DEPENDENT REGULATOR OF CHROMATIN SUBFAMILY A-LIKE PROTEIN 1"/>
    <property type="match status" value="1"/>
</dbReference>
<evidence type="ECO:0000256" key="4">
    <source>
        <dbReference type="ARBA" id="ARBA00022840"/>
    </source>
</evidence>
<dbReference type="InterPro" id="IPR057342">
    <property type="entry name" value="DEXDc_RapA"/>
</dbReference>
<evidence type="ECO:0000313" key="11">
    <source>
        <dbReference type="Proteomes" id="UP000252795"/>
    </source>
</evidence>
<feature type="domain" description="Helicase C-terminal" evidence="8">
    <location>
        <begin position="525"/>
        <end position="690"/>
    </location>
</feature>
<feature type="coiled-coil region" evidence="5">
    <location>
        <begin position="700"/>
        <end position="730"/>
    </location>
</feature>
<dbReference type="InterPro" id="IPR001650">
    <property type="entry name" value="Helicase_C-like"/>
</dbReference>
<evidence type="ECO:0000256" key="6">
    <source>
        <dbReference type="SAM" id="MobiDB-lite"/>
    </source>
</evidence>
<evidence type="ECO:0000259" key="8">
    <source>
        <dbReference type="PROSITE" id="PS51194"/>
    </source>
</evidence>
<evidence type="ECO:0000313" key="10">
    <source>
        <dbReference type="EMBL" id="RCW29982.1"/>
    </source>
</evidence>
<dbReference type="InterPro" id="IPR027417">
    <property type="entry name" value="P-loop_NTPase"/>
</dbReference>
<dbReference type="Proteomes" id="UP000253065">
    <property type="component" value="Unassembled WGS sequence"/>
</dbReference>
<evidence type="ECO:0000313" key="9">
    <source>
        <dbReference type="EMBL" id="RBP68624.1"/>
    </source>
</evidence>
<dbReference type="Pfam" id="PF00271">
    <property type="entry name" value="Helicase_C"/>
    <property type="match status" value="1"/>
</dbReference>
<dbReference type="SMART" id="SM00490">
    <property type="entry name" value="HELICc"/>
    <property type="match status" value="1"/>
</dbReference>
<accession>A0A368UMI9</accession>
<dbReference type="Proteomes" id="UP000252795">
    <property type="component" value="Unassembled WGS sequence"/>
</dbReference>
<dbReference type="SMART" id="SM00487">
    <property type="entry name" value="DEXDc"/>
    <property type="match status" value="1"/>
</dbReference>
<dbReference type="EMBL" id="QPJB01000018">
    <property type="protein sequence ID" value="RCW29982.1"/>
    <property type="molecule type" value="Genomic_DNA"/>
</dbReference>
<dbReference type="EMBL" id="QNSA01000018">
    <property type="protein sequence ID" value="RBP68624.1"/>
    <property type="molecule type" value="Genomic_DNA"/>
</dbReference>
<keyword evidence="1" id="KW-0547">Nucleotide-binding</keyword>
<dbReference type="Pfam" id="PF00176">
    <property type="entry name" value="SNF2-rel_dom"/>
    <property type="match status" value="1"/>
</dbReference>
<keyword evidence="3" id="KW-0347">Helicase</keyword>
<dbReference type="CDD" id="cd18011">
    <property type="entry name" value="DEXDc_RapA"/>
    <property type="match status" value="1"/>
</dbReference>
<sequence>MITEWPSETIKPGDSVRLKNAPDRTGTVTSQLDGSPRRPRVYVNFDGEGSEPVLFSNLEPVDDRPIGEYERFQRGLFGGVRHLRKEITYRRLSGKLANLIYSLNTTNTQFFPYQFKPVLQFLDSPSNGLLIADEVGLGKTIEAGLIWTELRAREDARRLLVVCPAMLREKWVEELANRFGVMAQCVDAGELLTKLESVKARPHQDFALVASMQGLRPPRGFAQGNSKNGAAKLGRYLDGLDGDDPLLDLVIIDEAHYLRNESSQTNKLGQLLRPVASNLVLLSATPIQLRNKDLFNLLKLLDEDSFPYEHSFEDTLYANAPLKDLREKVLTGVATTEDFEEALNQAQWRSMFGESLQLEHLIENPPTADQLKDPKSRSELADQLDRINPLGKVITRTLKREVNENRVIRMPRAVVAPMSSVERDFYQQVTEVVREYCADNQLSTGFILTTPQRQMTSCMAAACRGWQANFDSMFGDDLDELLYELDGETEGSNEPPASMGELVKTLALVGKSIGSYESLKASDTKYNQLISALKDYWAQYPDKKIILFAFYKGTLRYLHERLSEEGIGSLVLHGGMDKNEVIRQFRGDAQYNILLSSEVAAEGVDLQFSSVLINYDLPWNPMRIEQRIGRIDRIGQEEDRIHIWNMIYEDTIDQRVYDRLLDRLDIFRNAMGSMETILGDQVQALTKELLGHKLTPEQEVERIEQTAVALEKNRQDQERLEREADQLIAHGDFIQKKVRAARELGRYISGEDLYIYTRDFLNERYPGSFLIQSENNPDWYRCELSTQARAEFGVFLKNHHLQGKTRLLEHGPPELFFDNQQARPINSVERVTQDHPLIRFVTQAIENQGDAASEYPAHAISVPSLVVPGIEPGIYVYTVARWSVGGAIDTEKLAYVVKGLDGETLDDESAELLVNTSALKGDDWRSVKNEIDTEEVAELFDVARVELEDSFSEYRQQMIRANTDRVRMMVASLEKELKTKTARSQERINDYRQSGDPKKMKMIRPEEGKKAKLKTRLTDRIKEIQLREKLTVGKKSIAAGVVKVSA</sequence>
<dbReference type="Gene3D" id="3.40.50.10810">
    <property type="entry name" value="Tandem AAA-ATPase domain"/>
    <property type="match status" value="1"/>
</dbReference>
<evidence type="ECO:0000313" key="12">
    <source>
        <dbReference type="Proteomes" id="UP000253065"/>
    </source>
</evidence>
<dbReference type="RefSeq" id="WP_113880686.1">
    <property type="nucleotide sequence ID" value="NZ_QNSA01000018.1"/>
</dbReference>
<feature type="region of interest" description="Disordered" evidence="6">
    <location>
        <begin position="1"/>
        <end position="36"/>
    </location>
</feature>
<proteinExistence type="predicted"/>
<dbReference type="InterPro" id="IPR038718">
    <property type="entry name" value="SNF2-like_sf"/>
</dbReference>
<name>A0A368UMI9_MARNT</name>
<keyword evidence="4" id="KW-0067">ATP-binding</keyword>
<dbReference type="Gene3D" id="3.40.50.300">
    <property type="entry name" value="P-loop containing nucleotide triphosphate hydrolases"/>
    <property type="match status" value="1"/>
</dbReference>
<dbReference type="GO" id="GO:0016787">
    <property type="term" value="F:hydrolase activity"/>
    <property type="evidence" value="ECO:0007669"/>
    <property type="project" value="UniProtKB-KW"/>
</dbReference>
<keyword evidence="2" id="KW-0378">Hydrolase</keyword>
<dbReference type="PROSITE" id="PS51192">
    <property type="entry name" value="HELICASE_ATP_BIND_1"/>
    <property type="match status" value="1"/>
</dbReference>
<dbReference type="GO" id="GO:0005524">
    <property type="term" value="F:ATP binding"/>
    <property type="evidence" value="ECO:0007669"/>
    <property type="project" value="UniProtKB-KW"/>
</dbReference>
<organism evidence="10 11">
    <name type="scientific">Marinobacter nauticus</name>
    <name type="common">Marinobacter hydrocarbonoclasticus</name>
    <name type="synonym">Marinobacter aquaeolei</name>
    <dbReference type="NCBI Taxonomy" id="2743"/>
    <lineage>
        <taxon>Bacteria</taxon>
        <taxon>Pseudomonadati</taxon>
        <taxon>Pseudomonadota</taxon>
        <taxon>Gammaproteobacteria</taxon>
        <taxon>Pseudomonadales</taxon>
        <taxon>Marinobacteraceae</taxon>
        <taxon>Marinobacter</taxon>
    </lineage>
</organism>
<dbReference type="InterPro" id="IPR000330">
    <property type="entry name" value="SNF2_N"/>
</dbReference>
<feature type="domain" description="Helicase ATP-binding" evidence="7">
    <location>
        <begin position="120"/>
        <end position="304"/>
    </location>
</feature>
<keyword evidence="12" id="KW-1185">Reference proteome</keyword>
<evidence type="ECO:0000256" key="1">
    <source>
        <dbReference type="ARBA" id="ARBA00022741"/>
    </source>
</evidence>
<dbReference type="SUPFAM" id="SSF52540">
    <property type="entry name" value="P-loop containing nucleoside triphosphate hydrolases"/>
    <property type="match status" value="2"/>
</dbReference>
<evidence type="ECO:0000256" key="3">
    <source>
        <dbReference type="ARBA" id="ARBA00022806"/>
    </source>
</evidence>
<evidence type="ECO:0000259" key="7">
    <source>
        <dbReference type="PROSITE" id="PS51192"/>
    </source>
</evidence>
<dbReference type="PROSITE" id="PS51194">
    <property type="entry name" value="HELICASE_CTER"/>
    <property type="match status" value="1"/>
</dbReference>
<reference evidence="10 11" key="1">
    <citation type="submission" date="2018-07" db="EMBL/GenBank/DDBJ databases">
        <title>Freshwater and sediment microbial communities from various areas in North America, analyzing microbe dynamics in response to fracking.</title>
        <authorList>
            <person name="Lamendella R."/>
        </authorList>
    </citation>
    <scope>NUCLEOTIDE SEQUENCE [LARGE SCALE GENOMIC DNA]</scope>
    <source>
        <strain evidence="10 11">114E</strain>
        <strain evidence="9 12">114E_o</strain>
    </source>
</reference>
<dbReference type="GO" id="GO:0004386">
    <property type="term" value="F:helicase activity"/>
    <property type="evidence" value="ECO:0007669"/>
    <property type="project" value="UniProtKB-KW"/>
</dbReference>
<dbReference type="InterPro" id="IPR014001">
    <property type="entry name" value="Helicase_ATP-bd"/>
</dbReference>
<comment type="caution">
    <text evidence="10">The sequence shown here is derived from an EMBL/GenBank/DDBJ whole genome shotgun (WGS) entry which is preliminary data.</text>
</comment>
<gene>
    <name evidence="10" type="ORF">DET51_11813</name>
    <name evidence="9" type="ORF">DET64_11813</name>
</gene>
<dbReference type="AlphaFoldDB" id="A0A368UMI9"/>
<keyword evidence="5" id="KW-0175">Coiled coil</keyword>
<protein>
    <submittedName>
        <fullName evidence="10">SNF2 domain-containing protein</fullName>
    </submittedName>
</protein>
<evidence type="ECO:0000256" key="5">
    <source>
        <dbReference type="SAM" id="Coils"/>
    </source>
</evidence>